<feature type="chain" id="PRO_5043980047" evidence="1">
    <location>
        <begin position="26"/>
        <end position="66"/>
    </location>
</feature>
<evidence type="ECO:0000313" key="2">
    <source>
        <dbReference type="EMBL" id="KAL0359781.1"/>
    </source>
</evidence>
<gene>
    <name evidence="2" type="ORF">Sangu_0827500</name>
</gene>
<reference evidence="2" key="1">
    <citation type="submission" date="2020-06" db="EMBL/GenBank/DDBJ databases">
        <authorList>
            <person name="Li T."/>
            <person name="Hu X."/>
            <person name="Zhang T."/>
            <person name="Song X."/>
            <person name="Zhang H."/>
            <person name="Dai N."/>
            <person name="Sheng W."/>
            <person name="Hou X."/>
            <person name="Wei L."/>
        </authorList>
    </citation>
    <scope>NUCLEOTIDE SEQUENCE</scope>
    <source>
        <strain evidence="2">G01</strain>
        <tissue evidence="2">Leaf</tissue>
    </source>
</reference>
<feature type="signal peptide" evidence="1">
    <location>
        <begin position="1"/>
        <end position="25"/>
    </location>
</feature>
<organism evidence="2">
    <name type="scientific">Sesamum angustifolium</name>
    <dbReference type="NCBI Taxonomy" id="2727405"/>
    <lineage>
        <taxon>Eukaryota</taxon>
        <taxon>Viridiplantae</taxon>
        <taxon>Streptophyta</taxon>
        <taxon>Embryophyta</taxon>
        <taxon>Tracheophyta</taxon>
        <taxon>Spermatophyta</taxon>
        <taxon>Magnoliopsida</taxon>
        <taxon>eudicotyledons</taxon>
        <taxon>Gunneridae</taxon>
        <taxon>Pentapetalae</taxon>
        <taxon>asterids</taxon>
        <taxon>lamiids</taxon>
        <taxon>Lamiales</taxon>
        <taxon>Pedaliaceae</taxon>
        <taxon>Sesamum</taxon>
    </lineage>
</organism>
<name>A0AAW2PWK4_9LAMI</name>
<reference evidence="2" key="2">
    <citation type="journal article" date="2024" name="Plant">
        <title>Genomic evolution and insights into agronomic trait innovations of Sesamum species.</title>
        <authorList>
            <person name="Miao H."/>
            <person name="Wang L."/>
            <person name="Qu L."/>
            <person name="Liu H."/>
            <person name="Sun Y."/>
            <person name="Le M."/>
            <person name="Wang Q."/>
            <person name="Wei S."/>
            <person name="Zheng Y."/>
            <person name="Lin W."/>
            <person name="Duan Y."/>
            <person name="Cao H."/>
            <person name="Xiong S."/>
            <person name="Wang X."/>
            <person name="Wei L."/>
            <person name="Li C."/>
            <person name="Ma Q."/>
            <person name="Ju M."/>
            <person name="Zhao R."/>
            <person name="Li G."/>
            <person name="Mu C."/>
            <person name="Tian Q."/>
            <person name="Mei H."/>
            <person name="Zhang T."/>
            <person name="Gao T."/>
            <person name="Zhang H."/>
        </authorList>
    </citation>
    <scope>NUCLEOTIDE SEQUENCE</scope>
    <source>
        <strain evidence="2">G01</strain>
    </source>
</reference>
<protein>
    <submittedName>
        <fullName evidence="2">Uncharacterized protein</fullName>
    </submittedName>
</protein>
<keyword evidence="1" id="KW-0732">Signal</keyword>
<accession>A0AAW2PWK4</accession>
<evidence type="ECO:0000256" key="1">
    <source>
        <dbReference type="SAM" id="SignalP"/>
    </source>
</evidence>
<dbReference type="AlphaFoldDB" id="A0AAW2PWK4"/>
<comment type="caution">
    <text evidence="2">The sequence shown here is derived from an EMBL/GenBank/DDBJ whole genome shotgun (WGS) entry which is preliminary data.</text>
</comment>
<dbReference type="EMBL" id="JACGWK010000004">
    <property type="protein sequence ID" value="KAL0359781.1"/>
    <property type="molecule type" value="Genomic_DNA"/>
</dbReference>
<proteinExistence type="predicted"/>
<sequence length="66" mass="7253">MAWLALVAVWVRNLVWLPAFVVCLGSDPRWMDVFFVALNDAGALYSEASMAMGTIGNDEHKDPNLG</sequence>